<dbReference type="Proteomes" id="UP000642070">
    <property type="component" value="Unassembled WGS sequence"/>
</dbReference>
<dbReference type="InterPro" id="IPR002182">
    <property type="entry name" value="NB-ARC"/>
</dbReference>
<dbReference type="Gene3D" id="3.40.50.300">
    <property type="entry name" value="P-loop containing nucleotide triphosphate hydrolases"/>
    <property type="match status" value="1"/>
</dbReference>
<comment type="caution">
    <text evidence="2">The sequence shown here is derived from an EMBL/GenBank/DDBJ whole genome shotgun (WGS) entry which is preliminary data.</text>
</comment>
<evidence type="ECO:0000259" key="1">
    <source>
        <dbReference type="Pfam" id="PF00931"/>
    </source>
</evidence>
<gene>
    <name evidence="2" type="ORF">GCM10007977_088300</name>
</gene>
<dbReference type="GO" id="GO:0043531">
    <property type="term" value="F:ADP binding"/>
    <property type="evidence" value="ECO:0007669"/>
    <property type="project" value="InterPro"/>
</dbReference>
<dbReference type="EMBL" id="BMPI01000065">
    <property type="protein sequence ID" value="GGM73013.1"/>
    <property type="molecule type" value="Genomic_DNA"/>
</dbReference>
<reference evidence="2" key="2">
    <citation type="submission" date="2020-09" db="EMBL/GenBank/DDBJ databases">
        <authorList>
            <person name="Sun Q."/>
            <person name="Ohkuma M."/>
        </authorList>
    </citation>
    <scope>NUCLEOTIDE SEQUENCE</scope>
    <source>
        <strain evidence="2">JCM 19831</strain>
    </source>
</reference>
<dbReference type="SUPFAM" id="SSF52540">
    <property type="entry name" value="P-loop containing nucleoside triphosphate hydrolases"/>
    <property type="match status" value="1"/>
</dbReference>
<dbReference type="Pfam" id="PF00931">
    <property type="entry name" value="NB-ARC"/>
    <property type="match status" value="1"/>
</dbReference>
<proteinExistence type="predicted"/>
<feature type="domain" description="NB-ARC" evidence="1">
    <location>
        <begin position="52"/>
        <end position="185"/>
    </location>
</feature>
<organism evidence="2 3">
    <name type="scientific">Dactylosporangium sucinum</name>
    <dbReference type="NCBI Taxonomy" id="1424081"/>
    <lineage>
        <taxon>Bacteria</taxon>
        <taxon>Bacillati</taxon>
        <taxon>Actinomycetota</taxon>
        <taxon>Actinomycetes</taxon>
        <taxon>Micromonosporales</taxon>
        <taxon>Micromonosporaceae</taxon>
        <taxon>Dactylosporangium</taxon>
    </lineage>
</organism>
<keyword evidence="3" id="KW-1185">Reference proteome</keyword>
<reference evidence="2" key="1">
    <citation type="journal article" date="2014" name="Int. J. Syst. Evol. Microbiol.">
        <title>Complete genome sequence of Corynebacterium casei LMG S-19264T (=DSM 44701T), isolated from a smear-ripened cheese.</title>
        <authorList>
            <consortium name="US DOE Joint Genome Institute (JGI-PGF)"/>
            <person name="Walter F."/>
            <person name="Albersmeier A."/>
            <person name="Kalinowski J."/>
            <person name="Ruckert C."/>
        </authorList>
    </citation>
    <scope>NUCLEOTIDE SEQUENCE</scope>
    <source>
        <strain evidence="2">JCM 19831</strain>
    </source>
</reference>
<accession>A0A917UB13</accession>
<dbReference type="PRINTS" id="PR00364">
    <property type="entry name" value="DISEASERSIST"/>
</dbReference>
<sequence>MTFVGHQPVTWPHQGGPVPALAVRRLDRPVDRDLAAALGPAGAGAVVVCQVLAGLGGVGKTQLAAGLAHRWWAQRRVDLLVWVSATSRTAVITPYAQAAAHVAGVDDADPAVGATRFLAWLAGTDRRWLIVLDDVTDPEDVKGLWPPPAPTGATVVTTRRRDAALLDGRHHIDVGVFTKTEAMAYLHAKLGGRLAEADLLAADLGRLPLALAQAAAYMKDQGLTCARYRQRLAGRRLADLSPQALPDDHPTAVAAVWALSVDLADRYSRGLATPVLVVAALLDPNGIPISVFTTGAVVEVCARRIGGPVDADDVADTVWRLCRRTGRPCSASTGGP</sequence>
<dbReference type="AlphaFoldDB" id="A0A917UB13"/>
<dbReference type="InterPro" id="IPR027417">
    <property type="entry name" value="P-loop_NTPase"/>
</dbReference>
<dbReference type="PANTHER" id="PTHR35205">
    <property type="entry name" value="NB-ARC AND TPR DOMAIN PROTEIN"/>
    <property type="match status" value="1"/>
</dbReference>
<dbReference type="PANTHER" id="PTHR35205:SF1">
    <property type="entry name" value="ZU5 DOMAIN-CONTAINING PROTEIN"/>
    <property type="match status" value="1"/>
</dbReference>
<evidence type="ECO:0000313" key="3">
    <source>
        <dbReference type="Proteomes" id="UP000642070"/>
    </source>
</evidence>
<evidence type="ECO:0000313" key="2">
    <source>
        <dbReference type="EMBL" id="GGM73013.1"/>
    </source>
</evidence>
<protein>
    <recommendedName>
        <fullName evidence="1">NB-ARC domain-containing protein</fullName>
    </recommendedName>
</protein>
<name>A0A917UB13_9ACTN</name>